<dbReference type="Proteomes" id="UP000681722">
    <property type="component" value="Unassembled WGS sequence"/>
</dbReference>
<dbReference type="EMBL" id="CAJOBC010102138">
    <property type="protein sequence ID" value="CAF4477993.1"/>
    <property type="molecule type" value="Genomic_DNA"/>
</dbReference>
<name>A0A8S2X541_9BILA</name>
<sequence>DAIDGSSDRQVYCSNGIAHSQLFPFEPIDEKTRRFTDPIGGTTHREFESRRLYKHATLGDADKCYGELAGVSMIQYDDDTFSMVAFDPMDYVISTAANTQNEDGTFNRGTSVGTFLTGNGAPSTFKASRLYQHPGIKSCHHKNSDKYAIAFNRTDASQPYSTTVYTLYPTGIVYAAVPFENQLPPAGNLLGVWDCNDEGKIILRRALFDLIATDETEPLITPVIIKFYCGKHAHDKCVSPPTPFYFYPLILPKKEICTTTPVSKKEGIYTARILNY</sequence>
<dbReference type="AlphaFoldDB" id="A0A8S2X541"/>
<comment type="caution">
    <text evidence="1">The sequence shown here is derived from an EMBL/GenBank/DDBJ whole genome shotgun (WGS) entry which is preliminary data.</text>
</comment>
<proteinExistence type="predicted"/>
<organism evidence="1 2">
    <name type="scientific">Didymodactylos carnosus</name>
    <dbReference type="NCBI Taxonomy" id="1234261"/>
    <lineage>
        <taxon>Eukaryota</taxon>
        <taxon>Metazoa</taxon>
        <taxon>Spiralia</taxon>
        <taxon>Gnathifera</taxon>
        <taxon>Rotifera</taxon>
        <taxon>Eurotatoria</taxon>
        <taxon>Bdelloidea</taxon>
        <taxon>Philodinida</taxon>
        <taxon>Philodinidae</taxon>
        <taxon>Didymodactylos</taxon>
    </lineage>
</organism>
<evidence type="ECO:0000313" key="2">
    <source>
        <dbReference type="Proteomes" id="UP000681722"/>
    </source>
</evidence>
<accession>A0A8S2X541</accession>
<gene>
    <name evidence="1" type="ORF">SRO942_LOCUS43662</name>
</gene>
<feature type="non-terminal residue" evidence="1">
    <location>
        <position position="1"/>
    </location>
</feature>
<protein>
    <submittedName>
        <fullName evidence="1">Uncharacterized protein</fullName>
    </submittedName>
</protein>
<evidence type="ECO:0000313" key="1">
    <source>
        <dbReference type="EMBL" id="CAF4477993.1"/>
    </source>
</evidence>
<reference evidence="1" key="1">
    <citation type="submission" date="2021-02" db="EMBL/GenBank/DDBJ databases">
        <authorList>
            <person name="Nowell W R."/>
        </authorList>
    </citation>
    <scope>NUCLEOTIDE SEQUENCE</scope>
</reference>